<keyword evidence="3 6" id="KW-1133">Transmembrane helix</keyword>
<evidence type="ECO:0000256" key="5">
    <source>
        <dbReference type="ARBA" id="ARBA00023136"/>
    </source>
</evidence>
<evidence type="ECO:0000313" key="8">
    <source>
        <dbReference type="RefSeq" id="XP_030520699.1"/>
    </source>
</evidence>
<keyword evidence="5 6" id="KW-0472">Membrane</keyword>
<evidence type="ECO:0000256" key="4">
    <source>
        <dbReference type="ARBA" id="ARBA00023128"/>
    </source>
</evidence>
<organism evidence="7 8">
    <name type="scientific">Rhodamnia argentea</name>
    <dbReference type="NCBI Taxonomy" id="178133"/>
    <lineage>
        <taxon>Eukaryota</taxon>
        <taxon>Viridiplantae</taxon>
        <taxon>Streptophyta</taxon>
        <taxon>Embryophyta</taxon>
        <taxon>Tracheophyta</taxon>
        <taxon>Spermatophyta</taxon>
        <taxon>Magnoliopsida</taxon>
        <taxon>eudicotyledons</taxon>
        <taxon>Gunneridae</taxon>
        <taxon>Pentapetalae</taxon>
        <taxon>rosids</taxon>
        <taxon>malvids</taxon>
        <taxon>Myrtales</taxon>
        <taxon>Myrtaceae</taxon>
        <taxon>Myrtoideae</taxon>
        <taxon>Myrteae</taxon>
        <taxon>Australasian group</taxon>
        <taxon>Rhodamnia</taxon>
    </lineage>
</organism>
<feature type="transmembrane region" description="Helical" evidence="6">
    <location>
        <begin position="294"/>
        <end position="313"/>
    </location>
</feature>
<dbReference type="AlphaFoldDB" id="A0A8B8NF91"/>
<keyword evidence="4" id="KW-0496">Mitochondrion</keyword>
<dbReference type="PANTHER" id="PTHR28234">
    <property type="entry name" value="NUCLEAR CONTROL OF ATPASE PROTEIN 2"/>
    <property type="match status" value="1"/>
</dbReference>
<comment type="subcellular location">
    <subcellularLocation>
        <location evidence="1">Mitochondrion membrane</location>
        <topology evidence="1">Multi-pass membrane protein</topology>
    </subcellularLocation>
</comment>
<keyword evidence="7" id="KW-1185">Reference proteome</keyword>
<dbReference type="Proteomes" id="UP000827889">
    <property type="component" value="Chromosome 6"/>
</dbReference>
<dbReference type="RefSeq" id="XP_030520699.1">
    <property type="nucleotide sequence ID" value="XM_030664839.2"/>
</dbReference>
<dbReference type="PANTHER" id="PTHR28234:SF1">
    <property type="entry name" value="NUCLEAR CONTROL OF ATPASE PROTEIN 2"/>
    <property type="match status" value="1"/>
</dbReference>
<evidence type="ECO:0000313" key="7">
    <source>
        <dbReference type="Proteomes" id="UP000827889"/>
    </source>
</evidence>
<evidence type="ECO:0000256" key="3">
    <source>
        <dbReference type="ARBA" id="ARBA00022989"/>
    </source>
</evidence>
<evidence type="ECO:0000256" key="1">
    <source>
        <dbReference type="ARBA" id="ARBA00004225"/>
    </source>
</evidence>
<name>A0A8B8NF91_9MYRT</name>
<evidence type="ECO:0000256" key="2">
    <source>
        <dbReference type="ARBA" id="ARBA00022692"/>
    </source>
</evidence>
<proteinExistence type="predicted"/>
<dbReference type="OrthoDB" id="413313at2759"/>
<protein>
    <submittedName>
        <fullName evidence="8">Protein DGS1, mitochondrial isoform X1</fullName>
    </submittedName>
</protein>
<gene>
    <name evidence="8" type="primary">LOC115734209</name>
</gene>
<dbReference type="InterPro" id="IPR013946">
    <property type="entry name" value="NCA2-like"/>
</dbReference>
<dbReference type="GO" id="GO:0005741">
    <property type="term" value="C:mitochondrial outer membrane"/>
    <property type="evidence" value="ECO:0007669"/>
    <property type="project" value="TreeGrafter"/>
</dbReference>
<reference evidence="8" key="1">
    <citation type="submission" date="2025-08" db="UniProtKB">
        <authorList>
            <consortium name="RefSeq"/>
        </authorList>
    </citation>
    <scope>IDENTIFICATION</scope>
    <source>
        <tissue evidence="8">Leaf</tissue>
    </source>
</reference>
<sequence>MEAPTPETESKDLKALASFYSSYVWNRLFGSSPSPGSSFLGKISRLYRQTARPRSRRRTSRLPLPLPSNSADCSVVLTEASRVYDVLEDIMEHVLSYLHDIQKHLQFWQTRAEGSNGQKMFFMIFERGPLAFVDETVRLIQHSVTEGSSLQHFCHSASAHISERITILTYLRCSLASFLAEVYVEVDKRGEELVKSPEKSLPSLLVVMDGLFSKLEESIGSLPLHNQNNSSPDGSYSHRLAFYSLPTVIQEGSQWTDREIGDAVNLVYQNIQKLESYLSFEVAKYKMPRKVTQYWISYTCGAVGFAACSMWLVRHSSLMGSSDINNWIREARDSTLSFFNDHVEQPLLSIRDELFETFRKRHESAMELEEVHLTAESLHRMLQAFSEQAEGQKLPEDASDQQMLEIVMARYEKELMHPVKNLLSGELARALLIQVQKLKLDIETAMLELNQILRANEINFAILAALPAFFLSLILLMIMRAWLKQDTKAEGRGRVARLQRRLLLVEIEKRIMQYQNFINQGLENDARCMYGLMLYSLDRLYLAVERHARATGEWPWLRQDIIDLAKPGLQTTYKFKVTSRMARMYDCLLPSPKRQ</sequence>
<dbReference type="Pfam" id="PF08637">
    <property type="entry name" value="NCA2"/>
    <property type="match status" value="1"/>
</dbReference>
<feature type="transmembrane region" description="Helical" evidence="6">
    <location>
        <begin position="460"/>
        <end position="483"/>
    </location>
</feature>
<accession>A0A8B8NF91</accession>
<keyword evidence="2 6" id="KW-0812">Transmembrane</keyword>
<dbReference type="KEGG" id="rarg:115734209"/>
<dbReference type="GeneID" id="115734209"/>
<evidence type="ECO:0000256" key="6">
    <source>
        <dbReference type="SAM" id="Phobius"/>
    </source>
</evidence>